<name>A0ABU6TGR1_9FABA</name>
<dbReference type="EMBL" id="JASCZI010090941">
    <property type="protein sequence ID" value="MED6147946.1"/>
    <property type="molecule type" value="Genomic_DNA"/>
</dbReference>
<dbReference type="Proteomes" id="UP001341840">
    <property type="component" value="Unassembled WGS sequence"/>
</dbReference>
<feature type="compositionally biased region" description="Basic residues" evidence="1">
    <location>
        <begin position="12"/>
        <end position="34"/>
    </location>
</feature>
<proteinExistence type="predicted"/>
<comment type="caution">
    <text evidence="2">The sequence shown here is derived from an EMBL/GenBank/DDBJ whole genome shotgun (WGS) entry which is preliminary data.</text>
</comment>
<evidence type="ECO:0000313" key="3">
    <source>
        <dbReference type="Proteomes" id="UP001341840"/>
    </source>
</evidence>
<organism evidence="2 3">
    <name type="scientific">Stylosanthes scabra</name>
    <dbReference type="NCBI Taxonomy" id="79078"/>
    <lineage>
        <taxon>Eukaryota</taxon>
        <taxon>Viridiplantae</taxon>
        <taxon>Streptophyta</taxon>
        <taxon>Embryophyta</taxon>
        <taxon>Tracheophyta</taxon>
        <taxon>Spermatophyta</taxon>
        <taxon>Magnoliopsida</taxon>
        <taxon>eudicotyledons</taxon>
        <taxon>Gunneridae</taxon>
        <taxon>Pentapetalae</taxon>
        <taxon>rosids</taxon>
        <taxon>fabids</taxon>
        <taxon>Fabales</taxon>
        <taxon>Fabaceae</taxon>
        <taxon>Papilionoideae</taxon>
        <taxon>50 kb inversion clade</taxon>
        <taxon>dalbergioids sensu lato</taxon>
        <taxon>Dalbergieae</taxon>
        <taxon>Pterocarpus clade</taxon>
        <taxon>Stylosanthes</taxon>
    </lineage>
</organism>
<accession>A0ABU6TGR1</accession>
<evidence type="ECO:0000256" key="1">
    <source>
        <dbReference type="SAM" id="MobiDB-lite"/>
    </source>
</evidence>
<gene>
    <name evidence="2" type="ORF">PIB30_048618</name>
</gene>
<reference evidence="2 3" key="1">
    <citation type="journal article" date="2023" name="Plants (Basel)">
        <title>Bridging the Gap: Combining Genomics and Transcriptomics Approaches to Understand Stylosanthes scabra, an Orphan Legume from the Brazilian Caatinga.</title>
        <authorList>
            <person name="Ferreira-Neto J.R.C."/>
            <person name="da Silva M.D."/>
            <person name="Binneck E."/>
            <person name="de Melo N.F."/>
            <person name="da Silva R.H."/>
            <person name="de Melo A.L.T.M."/>
            <person name="Pandolfi V."/>
            <person name="Bustamante F.O."/>
            <person name="Brasileiro-Vidal A.C."/>
            <person name="Benko-Iseppon A.M."/>
        </authorList>
    </citation>
    <scope>NUCLEOTIDE SEQUENCE [LARGE SCALE GENOMIC DNA]</scope>
    <source>
        <tissue evidence="2">Leaves</tissue>
    </source>
</reference>
<sequence>MGKSEVVESSWRKKKMNKGMKKKKKKKGLKQKRNIKVRIRVIKKGTRESQIIAQNVHTTSQTTTSSKAHKQEQEDENTTKQGPLSEFNNCHYRPPIKISTVQND</sequence>
<feature type="region of interest" description="Disordered" evidence="1">
    <location>
        <begin position="1"/>
        <end position="34"/>
    </location>
</feature>
<feature type="compositionally biased region" description="Polar residues" evidence="1">
    <location>
        <begin position="48"/>
        <end position="66"/>
    </location>
</feature>
<protein>
    <submittedName>
        <fullName evidence="2">Uncharacterized protein</fullName>
    </submittedName>
</protein>
<feature type="region of interest" description="Disordered" evidence="1">
    <location>
        <begin position="48"/>
        <end position="104"/>
    </location>
</feature>
<evidence type="ECO:0000313" key="2">
    <source>
        <dbReference type="EMBL" id="MED6147946.1"/>
    </source>
</evidence>
<keyword evidence="3" id="KW-1185">Reference proteome</keyword>
<feature type="compositionally biased region" description="Polar residues" evidence="1">
    <location>
        <begin position="79"/>
        <end position="88"/>
    </location>
</feature>